<protein>
    <submittedName>
        <fullName evidence="4">Transcriptional regulator, ArsR family</fullName>
    </submittedName>
</protein>
<accession>A0A101FUV6</accession>
<proteinExistence type="predicted"/>
<gene>
    <name evidence="4" type="ORF">XD72_0651</name>
</gene>
<dbReference type="InterPro" id="IPR013561">
    <property type="entry name" value="FilR1_middle_dom"/>
</dbReference>
<dbReference type="SUPFAM" id="SSF46785">
    <property type="entry name" value="Winged helix' DNA-binding domain"/>
    <property type="match status" value="1"/>
</dbReference>
<evidence type="ECO:0000313" key="4">
    <source>
        <dbReference type="EMBL" id="KUK44945.1"/>
    </source>
</evidence>
<dbReference type="CDD" id="cd00156">
    <property type="entry name" value="REC"/>
    <property type="match status" value="1"/>
</dbReference>
<feature type="modified residue" description="4-aspartylphosphate" evidence="1">
    <location>
        <position position="354"/>
    </location>
</feature>
<reference evidence="4 5" key="1">
    <citation type="journal article" date="2015" name="MBio">
        <title>Genome-Resolved Metagenomic Analysis Reveals Roles for Candidate Phyla and Other Microbial Community Members in Biogeochemical Transformations in Oil Reservoirs.</title>
        <authorList>
            <person name="Hu P."/>
            <person name="Tom L."/>
            <person name="Singh A."/>
            <person name="Thomas B.C."/>
            <person name="Baker B.J."/>
            <person name="Piceno Y.M."/>
            <person name="Andersen G.L."/>
            <person name="Banfield J.F."/>
        </authorList>
    </citation>
    <scope>NUCLEOTIDE SEQUENCE [LARGE SCALE GENOMIC DNA]</scope>
    <source>
        <strain evidence="4">57_489</strain>
    </source>
</reference>
<comment type="caution">
    <text evidence="4">The sequence shown here is derived from an EMBL/GenBank/DDBJ whole genome shotgun (WGS) entry which is preliminary data.</text>
</comment>
<dbReference type="InterPro" id="IPR036388">
    <property type="entry name" value="WH-like_DNA-bd_sf"/>
</dbReference>
<evidence type="ECO:0000259" key="3">
    <source>
        <dbReference type="PROSITE" id="PS50110"/>
    </source>
</evidence>
<organism evidence="4 5">
    <name type="scientific">Methanothrix harundinacea</name>
    <dbReference type="NCBI Taxonomy" id="301375"/>
    <lineage>
        <taxon>Archaea</taxon>
        <taxon>Methanobacteriati</taxon>
        <taxon>Methanobacteriota</taxon>
        <taxon>Stenosarchaea group</taxon>
        <taxon>Methanomicrobia</taxon>
        <taxon>Methanotrichales</taxon>
        <taxon>Methanotrichaceae</taxon>
        <taxon>Methanothrix</taxon>
    </lineage>
</organism>
<dbReference type="AlphaFoldDB" id="A0A101FUV6"/>
<dbReference type="SMART" id="SM00448">
    <property type="entry name" value="REC"/>
    <property type="match status" value="1"/>
</dbReference>
<dbReference type="Gene3D" id="1.10.10.10">
    <property type="entry name" value="Winged helix-like DNA-binding domain superfamily/Winged helix DNA-binding domain"/>
    <property type="match status" value="1"/>
</dbReference>
<evidence type="ECO:0000313" key="5">
    <source>
        <dbReference type="Proteomes" id="UP000057043"/>
    </source>
</evidence>
<sequence>MDERDLVKQVRAFASSELRMNILLCLKNGERDVNDLQKALGGRNTTILHAIKGMIDSDLVIKGRYGYRLTNIGQIKTSALEYVMRIFENLETNPDFWLSHDISCIPPDFLDGLGMLFQSEIIFPDSSTPLKCHDKLVSMLARSKKICAILPVLIFPKNSDIFLSSLQRGSRVDLLITDKVVETLFDEEGALSTEFRQALKFENFKLRMTSSDAKLVLIVTESFVFMGLWRHDGVYDVGSGTIYIGDSAVTWGMRAFKYLFDASSDVGEADLLEVYSSFRRSALDGGRSDEGRGSPPEEAKTIMLIEDNVGHAAFINRLFEENGSIWNFHHAINLRDGLRRIEENKGGSFLVIADYLLPDGRGLDLAGDAQKPQEVGFPLIILTGFGSEKIAVQAFKSGAMDYVVKDAESMRKLPEMAKEALRKWDEDMRQKPPEGDQNLGETESGQKRKLKI</sequence>
<evidence type="ECO:0000256" key="2">
    <source>
        <dbReference type="SAM" id="MobiDB-lite"/>
    </source>
</evidence>
<feature type="domain" description="Response regulatory" evidence="3">
    <location>
        <begin position="301"/>
        <end position="420"/>
    </location>
</feature>
<dbReference type="PATRIC" id="fig|301375.7.peg.2608"/>
<dbReference type="InterPro" id="IPR036390">
    <property type="entry name" value="WH_DNA-bd_sf"/>
</dbReference>
<dbReference type="Gene3D" id="3.40.50.2300">
    <property type="match status" value="1"/>
</dbReference>
<evidence type="ECO:0000256" key="1">
    <source>
        <dbReference type="PROSITE-ProRule" id="PRU00169"/>
    </source>
</evidence>
<keyword evidence="1" id="KW-0597">Phosphoprotein</keyword>
<feature type="region of interest" description="Disordered" evidence="2">
    <location>
        <begin position="423"/>
        <end position="452"/>
    </location>
</feature>
<dbReference type="Pfam" id="PF00072">
    <property type="entry name" value="Response_reg"/>
    <property type="match status" value="1"/>
</dbReference>
<dbReference type="InterPro" id="IPR001789">
    <property type="entry name" value="Sig_transdc_resp-reg_receiver"/>
</dbReference>
<dbReference type="PROSITE" id="PS50110">
    <property type="entry name" value="RESPONSE_REGULATORY"/>
    <property type="match status" value="1"/>
</dbReference>
<dbReference type="SUPFAM" id="SSF52172">
    <property type="entry name" value="CheY-like"/>
    <property type="match status" value="1"/>
</dbReference>
<dbReference type="GO" id="GO:0000160">
    <property type="term" value="P:phosphorelay signal transduction system"/>
    <property type="evidence" value="ECO:0007669"/>
    <property type="project" value="InterPro"/>
</dbReference>
<name>A0A101FUV6_9EURY</name>
<dbReference type="Pfam" id="PF08350">
    <property type="entry name" value="FilR1_middle"/>
    <property type="match status" value="1"/>
</dbReference>
<dbReference type="EMBL" id="LGFT01000011">
    <property type="protein sequence ID" value="KUK44945.1"/>
    <property type="molecule type" value="Genomic_DNA"/>
</dbReference>
<dbReference type="InterPro" id="IPR011006">
    <property type="entry name" value="CheY-like_superfamily"/>
</dbReference>
<feature type="compositionally biased region" description="Basic and acidic residues" evidence="2">
    <location>
        <begin position="423"/>
        <end position="434"/>
    </location>
</feature>
<dbReference type="Proteomes" id="UP000057043">
    <property type="component" value="Unassembled WGS sequence"/>
</dbReference>